<evidence type="ECO:0000259" key="7">
    <source>
        <dbReference type="PROSITE" id="PS51669"/>
    </source>
</evidence>
<dbReference type="Gene3D" id="3.40.50.740">
    <property type="match status" value="1"/>
</dbReference>
<dbReference type="SUPFAM" id="SSF53706">
    <property type="entry name" value="Formate dehydrogenase/DMSO reductase, domains 1-3"/>
    <property type="match status" value="1"/>
</dbReference>
<dbReference type="InterPro" id="IPR006655">
    <property type="entry name" value="Mopterin_OxRdtase_prok_CS"/>
</dbReference>
<dbReference type="Proteomes" id="UP001501565">
    <property type="component" value="Unassembled WGS sequence"/>
</dbReference>
<evidence type="ECO:0000256" key="5">
    <source>
        <dbReference type="ARBA" id="ARBA00023014"/>
    </source>
</evidence>
<proteinExistence type="predicted"/>
<dbReference type="Gene3D" id="2.20.25.90">
    <property type="entry name" value="ADC-like domains"/>
    <property type="match status" value="1"/>
</dbReference>
<evidence type="ECO:0000256" key="3">
    <source>
        <dbReference type="ARBA" id="ARBA00023002"/>
    </source>
</evidence>
<dbReference type="InterPro" id="IPR009010">
    <property type="entry name" value="Asp_de-COase-like_dom_sf"/>
</dbReference>
<reference evidence="9" key="1">
    <citation type="journal article" date="2019" name="Int. J. Syst. Evol. Microbiol.">
        <title>The Global Catalogue of Microorganisms (GCM) 10K type strain sequencing project: providing services to taxonomists for standard genome sequencing and annotation.</title>
        <authorList>
            <consortium name="The Broad Institute Genomics Platform"/>
            <consortium name="The Broad Institute Genome Sequencing Center for Infectious Disease"/>
            <person name="Wu L."/>
            <person name="Ma J."/>
        </authorList>
    </citation>
    <scope>NUCLEOTIDE SEQUENCE [LARGE SCALE GENOMIC DNA]</scope>
    <source>
        <strain evidence="9">JCM 17551</strain>
    </source>
</reference>
<protein>
    <submittedName>
        <fullName evidence="8">Molybdopterin oxidoreductase family protein</fullName>
    </submittedName>
</protein>
<evidence type="ECO:0000256" key="4">
    <source>
        <dbReference type="ARBA" id="ARBA00023004"/>
    </source>
</evidence>
<dbReference type="InterPro" id="IPR006963">
    <property type="entry name" value="Mopterin_OxRdtase_4Fe-4S_dom"/>
</dbReference>
<dbReference type="Gene3D" id="2.40.40.20">
    <property type="match status" value="1"/>
</dbReference>
<gene>
    <name evidence="8" type="ORF">GCM10022277_12510</name>
</gene>
<name>A0ABP7MAU2_9GAMM</name>
<evidence type="ECO:0000313" key="8">
    <source>
        <dbReference type="EMBL" id="GAA3918725.1"/>
    </source>
</evidence>
<keyword evidence="3" id="KW-0560">Oxidoreductase</keyword>
<dbReference type="Pfam" id="PF01568">
    <property type="entry name" value="Molydop_binding"/>
    <property type="match status" value="1"/>
</dbReference>
<keyword evidence="2" id="KW-0479">Metal-binding</keyword>
<feature type="region of interest" description="Disordered" evidence="6">
    <location>
        <begin position="1"/>
        <end position="27"/>
    </location>
</feature>
<comment type="caution">
    <text evidence="8">The sequence shown here is derived from an EMBL/GenBank/DDBJ whole genome shotgun (WGS) entry which is preliminary data.</text>
</comment>
<dbReference type="PANTHER" id="PTHR43105:SF9">
    <property type="entry name" value="NADPH-FE(3+) OXIDOREDUCTASE SUBUNIT ALPHA"/>
    <property type="match status" value="1"/>
</dbReference>
<feature type="compositionally biased region" description="Basic and acidic residues" evidence="6">
    <location>
        <begin position="13"/>
        <end position="27"/>
    </location>
</feature>
<dbReference type="EMBL" id="BAABBN010000004">
    <property type="protein sequence ID" value="GAA3918725.1"/>
    <property type="molecule type" value="Genomic_DNA"/>
</dbReference>
<dbReference type="Gene3D" id="3.40.228.10">
    <property type="entry name" value="Dimethylsulfoxide Reductase, domain 2"/>
    <property type="match status" value="1"/>
</dbReference>
<evidence type="ECO:0000256" key="2">
    <source>
        <dbReference type="ARBA" id="ARBA00022723"/>
    </source>
</evidence>
<dbReference type="PROSITE" id="PS00490">
    <property type="entry name" value="MOLYBDOPTERIN_PROK_2"/>
    <property type="match status" value="1"/>
</dbReference>
<sequence>MDSGGEMDMTGIQHKDIQNKDIPNKDSLRTKADEGAWKSTACMLCSIGCSIEVQVEGQTLKKIRGDKASGSSEGYICQKAARLDHYQNHTERLTKPLRKNAEGRFDEVEWDEVIPEIAQKLRAIRDQHGGHAFAYYGGGGQGNHLGGTYSSSLNAALGTPYVYSALAQEKTGDFWINGKLFGRQNCYAAEGMEHADYTIVLGANPWAAHGVPKTRDVLKDYKKNPNRTMVVIDPRLSETAKMADIHLAVKPGRDAFLLSAIIAIILQEGLENTDFIAKHTTGFEQVRQQFLNIPLERYAELSGVGPDQIKEVAIGFAQANTATVQADLGIQQSLHSTLNSYLEKLLFLITGNFNKKGGNHLVSQFAPIIGHSKEPEEGGVVTRVTGMKGISKLFPPNVLPQEISTDHPDRIRALIVDSANPVMSGADTRAYKQAFEDLEVSVVIDVALTETARAADYVLPASSQFEKTECAFFTFGFPTSYFHLRKPVVRPQGDTLPEAEIYRRLVVALGEIPDEFPKLERIAKLDRKFQFGRLFPAALAATLKVNPEWMPYLPVILYATLGKALPQDLSSAATLWGVCQFYAGRFSDQVAATGVEGKGYTLGNNLFNKILASDKPVPLATFDYQDTWKMMKTKDKKVHLYISEMDDALDQLKQEAQELAEESNNEAYPFILMAGERRSYNANQIFRTPDWRKTDKDGGMRIHPKDLVLLGLDDGQQAICRSETGKVEVSLMSDDSVQRGMVTLPHGYGMLYTDASGELKQNGPAINELTSMNHCDPIAKTPYHKHVNVAIESV</sequence>
<keyword evidence="4" id="KW-0408">Iron</keyword>
<feature type="domain" description="4Fe-4S Mo/W bis-MGD-type" evidence="7">
    <location>
        <begin position="35"/>
        <end position="91"/>
    </location>
</feature>
<dbReference type="SMART" id="SM00926">
    <property type="entry name" value="Molybdop_Fe4S4"/>
    <property type="match status" value="1"/>
</dbReference>
<keyword evidence="1" id="KW-0004">4Fe-4S</keyword>
<organism evidence="8 9">
    <name type="scientific">Litoribacillus peritrichatus</name>
    <dbReference type="NCBI Taxonomy" id="718191"/>
    <lineage>
        <taxon>Bacteria</taxon>
        <taxon>Pseudomonadati</taxon>
        <taxon>Pseudomonadota</taxon>
        <taxon>Gammaproteobacteria</taxon>
        <taxon>Oceanospirillales</taxon>
        <taxon>Oceanospirillaceae</taxon>
        <taxon>Litoribacillus</taxon>
    </lineage>
</organism>
<dbReference type="Pfam" id="PF04879">
    <property type="entry name" value="Molybdop_Fe4S4"/>
    <property type="match status" value="1"/>
</dbReference>
<dbReference type="PROSITE" id="PS51669">
    <property type="entry name" value="4FE4S_MOW_BIS_MGD"/>
    <property type="match status" value="1"/>
</dbReference>
<accession>A0ABP7MAU2</accession>
<dbReference type="Gene3D" id="3.30.2070.10">
    <property type="entry name" value="Formate dehydrogenase/DMSO reductase"/>
    <property type="match status" value="1"/>
</dbReference>
<keyword evidence="5" id="KW-0411">Iron-sulfur</keyword>
<keyword evidence="9" id="KW-1185">Reference proteome</keyword>
<dbReference type="InterPro" id="IPR006657">
    <property type="entry name" value="MoPterin_dinucl-bd_dom"/>
</dbReference>
<dbReference type="InterPro" id="IPR050123">
    <property type="entry name" value="Prok_molybdopt-oxidoreductase"/>
</dbReference>
<dbReference type="Pfam" id="PF00384">
    <property type="entry name" value="Molybdopterin"/>
    <property type="match status" value="1"/>
</dbReference>
<evidence type="ECO:0000313" key="9">
    <source>
        <dbReference type="Proteomes" id="UP001501565"/>
    </source>
</evidence>
<dbReference type="PANTHER" id="PTHR43105">
    <property type="entry name" value="RESPIRATORY NITRATE REDUCTASE"/>
    <property type="match status" value="1"/>
</dbReference>
<dbReference type="SUPFAM" id="SSF50692">
    <property type="entry name" value="ADC-like"/>
    <property type="match status" value="1"/>
</dbReference>
<dbReference type="InterPro" id="IPR006656">
    <property type="entry name" value="Mopterin_OxRdtase"/>
</dbReference>
<evidence type="ECO:0000256" key="6">
    <source>
        <dbReference type="SAM" id="MobiDB-lite"/>
    </source>
</evidence>
<evidence type="ECO:0000256" key="1">
    <source>
        <dbReference type="ARBA" id="ARBA00022485"/>
    </source>
</evidence>